<comment type="similarity">
    <text evidence="1">Belongs to the Gfa family.</text>
</comment>
<keyword evidence="3" id="KW-0862">Zinc</keyword>
<keyword evidence="4" id="KW-0456">Lyase</keyword>
<reference evidence="6 7" key="1">
    <citation type="submission" date="2018-09" db="EMBL/GenBank/DDBJ databases">
        <title>The draft genome of Acinetobacter spp. strains.</title>
        <authorList>
            <person name="Qin J."/>
            <person name="Feng Y."/>
            <person name="Zong Z."/>
        </authorList>
    </citation>
    <scope>NUCLEOTIDE SEQUENCE [LARGE SCALE GENOMIC DNA]</scope>
    <source>
        <strain evidence="6 7">WCHAc060002</strain>
    </source>
</reference>
<evidence type="ECO:0000256" key="3">
    <source>
        <dbReference type="ARBA" id="ARBA00022833"/>
    </source>
</evidence>
<proteinExistence type="inferred from homology"/>
<dbReference type="EMBL" id="RAXZ01000001">
    <property type="protein sequence ID" value="RKG55550.1"/>
    <property type="molecule type" value="Genomic_DNA"/>
</dbReference>
<comment type="caution">
    <text evidence="6">The sequence shown here is derived from an EMBL/GenBank/DDBJ whole genome shotgun (WGS) entry which is preliminary data.</text>
</comment>
<dbReference type="Pfam" id="PF04828">
    <property type="entry name" value="GFA"/>
    <property type="match status" value="1"/>
</dbReference>
<gene>
    <name evidence="6" type="ORF">D7V64_00065</name>
</gene>
<dbReference type="InterPro" id="IPR011057">
    <property type="entry name" value="Mss4-like_sf"/>
</dbReference>
<dbReference type="PROSITE" id="PS51891">
    <property type="entry name" value="CENP_V_GFA"/>
    <property type="match status" value="1"/>
</dbReference>
<evidence type="ECO:0000313" key="6">
    <source>
        <dbReference type="EMBL" id="RKG55550.1"/>
    </source>
</evidence>
<dbReference type="AlphaFoldDB" id="A0A3A8GJ88"/>
<evidence type="ECO:0000259" key="5">
    <source>
        <dbReference type="PROSITE" id="PS51891"/>
    </source>
</evidence>
<feature type="domain" description="CENP-V/GFA" evidence="5">
    <location>
        <begin position="2"/>
        <end position="107"/>
    </location>
</feature>
<dbReference type="GO" id="GO:0046872">
    <property type="term" value="F:metal ion binding"/>
    <property type="evidence" value="ECO:0007669"/>
    <property type="project" value="UniProtKB-KW"/>
</dbReference>
<dbReference type="InterPro" id="IPR006913">
    <property type="entry name" value="CENP-V/GFA"/>
</dbReference>
<name>A0A3A8GJ88_9GAMM</name>
<evidence type="ECO:0000256" key="4">
    <source>
        <dbReference type="ARBA" id="ARBA00023239"/>
    </source>
</evidence>
<evidence type="ECO:0000256" key="2">
    <source>
        <dbReference type="ARBA" id="ARBA00022723"/>
    </source>
</evidence>
<sequence>MIRGQCLCGAVQYQVHREIEMSILCFCQDCRQAQGSVFAWNSPIPKQNFQLLQGADFLKEYFHTHQKARVFCMNCASPIYSYRLDLPDILRLRLGTVTEGDIPAPIEFAYTENQPHFLCVTAE</sequence>
<keyword evidence="2" id="KW-0479">Metal-binding</keyword>
<dbReference type="PANTHER" id="PTHR33337:SF40">
    <property type="entry name" value="CENP-V_GFA DOMAIN-CONTAINING PROTEIN-RELATED"/>
    <property type="match status" value="1"/>
</dbReference>
<dbReference type="Proteomes" id="UP000281084">
    <property type="component" value="Unassembled WGS sequence"/>
</dbReference>
<protein>
    <submittedName>
        <fullName evidence="6">GFA family protein</fullName>
    </submittedName>
</protein>
<evidence type="ECO:0000256" key="1">
    <source>
        <dbReference type="ARBA" id="ARBA00005495"/>
    </source>
</evidence>
<dbReference type="PANTHER" id="PTHR33337">
    <property type="entry name" value="GFA DOMAIN-CONTAINING PROTEIN"/>
    <property type="match status" value="1"/>
</dbReference>
<evidence type="ECO:0000313" key="7">
    <source>
        <dbReference type="Proteomes" id="UP000281084"/>
    </source>
</evidence>
<accession>A0A3A8GJ88</accession>
<dbReference type="Gene3D" id="3.90.1590.10">
    <property type="entry name" value="glutathione-dependent formaldehyde- activating enzyme (gfa)"/>
    <property type="match status" value="1"/>
</dbReference>
<dbReference type="RefSeq" id="WP_117007004.1">
    <property type="nucleotide sequence ID" value="NZ_RAXZ01000001.1"/>
</dbReference>
<dbReference type="SUPFAM" id="SSF51316">
    <property type="entry name" value="Mss4-like"/>
    <property type="match status" value="1"/>
</dbReference>
<dbReference type="GO" id="GO:0016846">
    <property type="term" value="F:carbon-sulfur lyase activity"/>
    <property type="evidence" value="ECO:0007669"/>
    <property type="project" value="InterPro"/>
</dbReference>
<organism evidence="6 7">
    <name type="scientific">Acinetobacter cumulans</name>
    <dbReference type="NCBI Taxonomy" id="2136182"/>
    <lineage>
        <taxon>Bacteria</taxon>
        <taxon>Pseudomonadati</taxon>
        <taxon>Pseudomonadota</taxon>
        <taxon>Gammaproteobacteria</taxon>
        <taxon>Moraxellales</taxon>
        <taxon>Moraxellaceae</taxon>
        <taxon>Acinetobacter</taxon>
    </lineage>
</organism>